<sequence>MKPGSRVMESANGMAAAVRAGPIIWAGKLKWICSRLGMINLSWALIDGIRIIGSRHLGCKKAHFRGIVTAK</sequence>
<evidence type="ECO:0000313" key="1">
    <source>
        <dbReference type="EMBL" id="GJA62674.1"/>
    </source>
</evidence>
<organism evidence="1 2">
    <name type="scientific">Aeromonas caviae</name>
    <name type="common">Aeromonas punctata</name>
    <dbReference type="NCBI Taxonomy" id="648"/>
    <lineage>
        <taxon>Bacteria</taxon>
        <taxon>Pseudomonadati</taxon>
        <taxon>Pseudomonadota</taxon>
        <taxon>Gammaproteobacteria</taxon>
        <taxon>Aeromonadales</taxon>
        <taxon>Aeromonadaceae</taxon>
        <taxon>Aeromonas</taxon>
    </lineage>
</organism>
<dbReference type="Proteomes" id="UP000886934">
    <property type="component" value="Unassembled WGS sequence"/>
</dbReference>
<dbReference type="AlphaFoldDB" id="A0AA37CVN7"/>
<gene>
    <name evidence="1" type="ORF">KAM351_12850</name>
</gene>
<evidence type="ECO:0000313" key="2">
    <source>
        <dbReference type="Proteomes" id="UP000886934"/>
    </source>
</evidence>
<dbReference type="EMBL" id="BPNN01000013">
    <property type="protein sequence ID" value="GJA62674.1"/>
    <property type="molecule type" value="Genomic_DNA"/>
</dbReference>
<proteinExistence type="predicted"/>
<name>A0AA37CVN7_AERCA</name>
<accession>A0AA37CVN7</accession>
<comment type="caution">
    <text evidence="1">The sequence shown here is derived from an EMBL/GenBank/DDBJ whole genome shotgun (WGS) entry which is preliminary data.</text>
</comment>
<reference evidence="1" key="1">
    <citation type="submission" date="2021-07" db="EMBL/GenBank/DDBJ databases">
        <title>Draft genome sequence of carbapenem-resistant Aeromonas spp. in Japan.</title>
        <authorList>
            <person name="Maehana S."/>
            <person name="Suzuki M."/>
            <person name="Kitasato H."/>
        </authorList>
    </citation>
    <scope>NUCLEOTIDE SEQUENCE</scope>
    <source>
        <strain evidence="1">KAM351</strain>
    </source>
</reference>
<protein>
    <submittedName>
        <fullName evidence="1">Uncharacterized protein</fullName>
    </submittedName>
</protein>